<protein>
    <submittedName>
        <fullName evidence="1">Uncharacterized protein</fullName>
    </submittedName>
</protein>
<dbReference type="Proteomes" id="UP000177088">
    <property type="component" value="Unassembled WGS sequence"/>
</dbReference>
<organism evidence="1 2">
    <name type="scientific">Candidatus Uhrbacteria bacterium RIFCSPHIGHO2_02_FULL_60_10</name>
    <dbReference type="NCBI Taxonomy" id="1802392"/>
    <lineage>
        <taxon>Bacteria</taxon>
        <taxon>Candidatus Uhriibacteriota</taxon>
    </lineage>
</organism>
<accession>A0A1F7U782</accession>
<name>A0A1F7U782_9BACT</name>
<evidence type="ECO:0000313" key="2">
    <source>
        <dbReference type="Proteomes" id="UP000177088"/>
    </source>
</evidence>
<reference evidence="1 2" key="1">
    <citation type="journal article" date="2016" name="Nat. Commun.">
        <title>Thousands of microbial genomes shed light on interconnected biogeochemical processes in an aquifer system.</title>
        <authorList>
            <person name="Anantharaman K."/>
            <person name="Brown C.T."/>
            <person name="Hug L.A."/>
            <person name="Sharon I."/>
            <person name="Castelle C.J."/>
            <person name="Probst A.J."/>
            <person name="Thomas B.C."/>
            <person name="Singh A."/>
            <person name="Wilkins M.J."/>
            <person name="Karaoz U."/>
            <person name="Brodie E.L."/>
            <person name="Williams K.H."/>
            <person name="Hubbard S.S."/>
            <person name="Banfield J.F."/>
        </authorList>
    </citation>
    <scope>NUCLEOTIDE SEQUENCE [LARGE SCALE GENOMIC DNA]</scope>
</reference>
<dbReference type="AlphaFoldDB" id="A0A1F7U782"/>
<comment type="caution">
    <text evidence="1">The sequence shown here is derived from an EMBL/GenBank/DDBJ whole genome shotgun (WGS) entry which is preliminary data.</text>
</comment>
<gene>
    <name evidence="1" type="ORF">A3C96_00265</name>
</gene>
<sequence length="345" mass="38840">MTFPAVLRKLTTALFTKESTSISGIHLFVRDAGNGAGRLSPMRLFRLLLLATAFLTVSPVTARAEGPTWPSDGRLVVDGWHFDSEVTVRTDWFGFEAAQIISAGGEGELVDGSQLRHADAEVRLRARLLGRYLHLELQPYTHIPNGVIMITTVGLEAWLLAPISDRVRVGFYHHSSHNVSDRTFGGGTDMNALVVDGSWLERSFRWQEDQGRYRFRTVAYWFLKGMSSPYYLTEDTRVYRDRIGETKWRLQLLFDASHRFGAGQCGAVLQAEEWAPASLQIQCAIGWRPGEVFLGQLGEHLLIGPFYNYRVNFARIGEFGRDAHLFGLNFTLLFTDDAVVNAKRP</sequence>
<dbReference type="EMBL" id="MGEA01000054">
    <property type="protein sequence ID" value="OGL73597.1"/>
    <property type="molecule type" value="Genomic_DNA"/>
</dbReference>
<evidence type="ECO:0000313" key="1">
    <source>
        <dbReference type="EMBL" id="OGL73597.1"/>
    </source>
</evidence>
<proteinExistence type="predicted"/>